<keyword evidence="3" id="KW-1185">Reference proteome</keyword>
<reference evidence="2 3" key="1">
    <citation type="submission" date="2021-04" db="EMBL/GenBank/DDBJ databases">
        <authorList>
            <person name="Bliznina A."/>
        </authorList>
    </citation>
    <scope>NUCLEOTIDE SEQUENCE [LARGE SCALE GENOMIC DNA]</scope>
</reference>
<feature type="compositionally biased region" description="Basic and acidic residues" evidence="1">
    <location>
        <begin position="420"/>
        <end position="429"/>
    </location>
</feature>
<feature type="compositionally biased region" description="Polar residues" evidence="1">
    <location>
        <begin position="178"/>
        <end position="191"/>
    </location>
</feature>
<feature type="region of interest" description="Disordered" evidence="1">
    <location>
        <begin position="1"/>
        <end position="52"/>
    </location>
</feature>
<feature type="compositionally biased region" description="Basic and acidic residues" evidence="1">
    <location>
        <begin position="438"/>
        <end position="457"/>
    </location>
</feature>
<protein>
    <submittedName>
        <fullName evidence="2">Oidioi.mRNA.OKI2018_I69.XSR.g13505.t1.cds</fullName>
    </submittedName>
</protein>
<feature type="compositionally biased region" description="Basic and acidic residues" evidence="1">
    <location>
        <begin position="207"/>
        <end position="220"/>
    </location>
</feature>
<evidence type="ECO:0000313" key="2">
    <source>
        <dbReference type="EMBL" id="CAG5094381.1"/>
    </source>
</evidence>
<evidence type="ECO:0000313" key="3">
    <source>
        <dbReference type="Proteomes" id="UP001158576"/>
    </source>
</evidence>
<dbReference type="EMBL" id="OU015569">
    <property type="protein sequence ID" value="CAG5094381.1"/>
    <property type="molecule type" value="Genomic_DNA"/>
</dbReference>
<name>A0ABN7SBS6_OIKDI</name>
<sequence length="457" mass="50274">MKQPVPQKGESTKIAAVDESNMTAGLPKIDESISETSLPAPPVPPKGESTKIAPVDESNMTINKTCDMTAGIGLQGMPESSFEETMDTSEWNTTAEVAPAQDRTMDVTSGIGCQMTYIDSSMDESMAATTMTKLPTPKQPRSERMQNDLEVKTNAEKVETKAEDARLVKNIECACPETYSSEYPSDSMSEEGSTRVHENEAVEEASQESKDGKATEKSEEQLSVTLELKALPKPVSSPEKQGLPKPVSPKKPESSEADSDVVEMEIPSTASMYEVDEDAEASTLDEGSLTPDPVVDLLSPDRTADDYSVIILDDTVAEGSAERKKTKAARKLDMTPPTSPDRLSKLAMETSPKKLSSPGKDPSEEKNTTDMSMSPEKFDELRKEASTSEAKDEKSEKKPTYPLPKTWKDEFGHDVPYLRNDPRRPKNEWEIMEEEDEKELRELIKTDSEGEAERDAL</sequence>
<proteinExistence type="predicted"/>
<feature type="compositionally biased region" description="Basic and acidic residues" evidence="1">
    <location>
        <begin position="376"/>
        <end position="399"/>
    </location>
</feature>
<dbReference type="Proteomes" id="UP001158576">
    <property type="component" value="Chromosome XSR"/>
</dbReference>
<accession>A0ABN7SBS6</accession>
<feature type="region of interest" description="Disordered" evidence="1">
    <location>
        <begin position="178"/>
        <end position="457"/>
    </location>
</feature>
<organism evidence="2 3">
    <name type="scientific">Oikopleura dioica</name>
    <name type="common">Tunicate</name>
    <dbReference type="NCBI Taxonomy" id="34765"/>
    <lineage>
        <taxon>Eukaryota</taxon>
        <taxon>Metazoa</taxon>
        <taxon>Chordata</taxon>
        <taxon>Tunicata</taxon>
        <taxon>Appendicularia</taxon>
        <taxon>Copelata</taxon>
        <taxon>Oikopleuridae</taxon>
        <taxon>Oikopleura</taxon>
    </lineage>
</organism>
<gene>
    <name evidence="2" type="ORF">OKIOD_LOCUS5063</name>
</gene>
<evidence type="ECO:0000256" key="1">
    <source>
        <dbReference type="SAM" id="MobiDB-lite"/>
    </source>
</evidence>